<dbReference type="SUPFAM" id="SSF53067">
    <property type="entry name" value="Actin-like ATPase domain"/>
    <property type="match status" value="2"/>
</dbReference>
<dbReference type="PANTHER" id="PTHR14187">
    <property type="entry name" value="ALPHA KINASE/ELONGATION FACTOR 2 KINASE"/>
    <property type="match status" value="1"/>
</dbReference>
<dbReference type="SUPFAM" id="SSF54373">
    <property type="entry name" value="FAD-linked reductases, C-terminal domain"/>
    <property type="match status" value="1"/>
</dbReference>
<reference evidence="2" key="1">
    <citation type="submission" date="2021-06" db="EMBL/GenBank/DDBJ databases">
        <authorList>
            <person name="Kallberg Y."/>
            <person name="Tangrot J."/>
            <person name="Rosling A."/>
        </authorList>
    </citation>
    <scope>NUCLEOTIDE SEQUENCE</scope>
    <source>
        <strain evidence="2">MA453B</strain>
    </source>
</reference>
<accession>A0A9N9D4V8</accession>
<comment type="caution">
    <text evidence="2">The sequence shown here is derived from an EMBL/GenBank/DDBJ whole genome shotgun (WGS) entry which is preliminary data.</text>
</comment>
<sequence length="761" mass="87435">MLQVSINAPKYLSYLLHTFKSLGGTTRRADLPHLHDCIESDTDIVVNCSGVHARTLGGVEDNDVYAARGQIVIAKLPRSYVNWTFERYGAGSSNGGIDNGGTITYVIPRDNGEVILGGTYEKNNYSSEPDLKEAAAIIQRCLSTRPDLLPQGQTDLNIERHAVGLRPCRNGGIRNEAEWMTFEKFEKKILICHNYGHGGYVKLWCRPKRYKNHRCINSVIYFRHEHTPDNNENYWSLIKELSSASELLELLQTITEHDIKNLDDFSDEQIIQKNTMSSLVKVKQLIVQLMNRSNKIDEFLKLLQKISQENPFLPIEIPVYASFNMALQNMFRNISSDIRRTEIPSDIHVVVGIEFGTNFSSFACASINSREVITNQSWPGVNGQFKTSTVLQYDENYEEVVDWGTRALVPEIKQRERRVENLPRPTEFFKLHLGYVPKDQKPKLPFGLTPERKILMIILGEKQLKGTNFFRMVRLVVTIPAEFIEETKAITRHCIYKANLINNIGTQNLQFTTEPTYLIVDCGGGTVDLTARKLLPKYLLSENTERSVHYCGGTYVDRNFLEYLESRVGEHAISMLREKHYRQFLYMIQQFRERAKILFTDKIFEFRTFEFDILKYCPALKLYIENSVLVNLNIFRQELKKNKIAIPPHPVAAIVCGAVEYGLDMDTIKTRELKWTYGVQIYPLIKEGADPPSRKTSDGHIYKFNMLAKRGVEVEYCDEPEVKLLCEYDIDLPDTHLGQDRLVSVNFCFGKMEIIVTVKNE</sequence>
<dbReference type="OrthoDB" id="2963168at2759"/>
<proteinExistence type="predicted"/>
<keyword evidence="3" id="KW-1185">Reference proteome</keyword>
<feature type="domain" description="FAD dependent oxidoreductase" evidence="1">
    <location>
        <begin position="6"/>
        <end position="199"/>
    </location>
</feature>
<feature type="non-terminal residue" evidence="2">
    <location>
        <position position="761"/>
    </location>
</feature>
<dbReference type="InterPro" id="IPR043129">
    <property type="entry name" value="ATPase_NBD"/>
</dbReference>
<gene>
    <name evidence="2" type="ORF">DERYTH_LOCUS8948</name>
</gene>
<organism evidence="2 3">
    <name type="scientific">Dentiscutata erythropus</name>
    <dbReference type="NCBI Taxonomy" id="1348616"/>
    <lineage>
        <taxon>Eukaryota</taxon>
        <taxon>Fungi</taxon>
        <taxon>Fungi incertae sedis</taxon>
        <taxon>Mucoromycota</taxon>
        <taxon>Glomeromycotina</taxon>
        <taxon>Glomeromycetes</taxon>
        <taxon>Diversisporales</taxon>
        <taxon>Gigasporaceae</taxon>
        <taxon>Dentiscutata</taxon>
    </lineage>
</organism>
<dbReference type="InterPro" id="IPR006076">
    <property type="entry name" value="FAD-dep_OxRdtase"/>
</dbReference>
<evidence type="ECO:0000259" key="1">
    <source>
        <dbReference type="Pfam" id="PF01266"/>
    </source>
</evidence>
<evidence type="ECO:0000313" key="3">
    <source>
        <dbReference type="Proteomes" id="UP000789405"/>
    </source>
</evidence>
<dbReference type="SUPFAM" id="SSF51971">
    <property type="entry name" value="Nucleotide-binding domain"/>
    <property type="match status" value="1"/>
</dbReference>
<dbReference type="AlphaFoldDB" id="A0A9N9D4V8"/>
<dbReference type="Gene3D" id="3.30.9.10">
    <property type="entry name" value="D-Amino Acid Oxidase, subunit A, domain 2"/>
    <property type="match status" value="1"/>
</dbReference>
<dbReference type="Gene3D" id="3.30.420.40">
    <property type="match status" value="1"/>
</dbReference>
<dbReference type="Pfam" id="PF01266">
    <property type="entry name" value="DAO"/>
    <property type="match status" value="1"/>
</dbReference>
<evidence type="ECO:0000313" key="2">
    <source>
        <dbReference type="EMBL" id="CAG8627018.1"/>
    </source>
</evidence>
<name>A0A9N9D4V8_9GLOM</name>
<dbReference type="PANTHER" id="PTHR14187:SF5">
    <property type="entry name" value="HEAT SHOCK 70 KDA PROTEIN 12A"/>
    <property type="match status" value="1"/>
</dbReference>
<dbReference type="Proteomes" id="UP000789405">
    <property type="component" value="Unassembled WGS sequence"/>
</dbReference>
<protein>
    <submittedName>
        <fullName evidence="2">18589_t:CDS:1</fullName>
    </submittedName>
</protein>
<dbReference type="EMBL" id="CAJVPY010004745">
    <property type="protein sequence ID" value="CAG8627018.1"/>
    <property type="molecule type" value="Genomic_DNA"/>
</dbReference>